<keyword evidence="7 8" id="KW-0472">Membrane</keyword>
<evidence type="ECO:0000256" key="5">
    <source>
        <dbReference type="ARBA" id="ARBA00022692"/>
    </source>
</evidence>
<dbReference type="AlphaFoldDB" id="A0A376DIG8"/>
<name>A0A376DIG8_ECOLX</name>
<gene>
    <name evidence="9" type="primary">ydcV_1</name>
    <name evidence="9" type="ORF">NCTC10767_05305</name>
</gene>
<reference evidence="9 10" key="1">
    <citation type="submission" date="2018-06" db="EMBL/GenBank/DDBJ databases">
        <authorList>
            <consortium name="Pathogen Informatics"/>
            <person name="Doyle S."/>
        </authorList>
    </citation>
    <scope>NUCLEOTIDE SEQUENCE [LARGE SCALE GENOMIC DNA]</scope>
    <source>
        <strain evidence="9 10">NCTC10767</strain>
    </source>
</reference>
<protein>
    <submittedName>
        <fullName evidence="9">ABC transporter permease</fullName>
    </submittedName>
</protein>
<evidence type="ECO:0000256" key="8">
    <source>
        <dbReference type="SAM" id="Phobius"/>
    </source>
</evidence>
<feature type="transmembrane region" description="Helical" evidence="8">
    <location>
        <begin position="71"/>
        <end position="91"/>
    </location>
</feature>
<proteinExistence type="predicted"/>
<dbReference type="EMBL" id="UFXW01000004">
    <property type="protein sequence ID" value="STC89999.1"/>
    <property type="molecule type" value="Genomic_DNA"/>
</dbReference>
<comment type="subcellular location">
    <subcellularLocation>
        <location evidence="1">Cell inner membrane</location>
        <topology evidence="1">Multi-pass membrane protein</topology>
    </subcellularLocation>
</comment>
<keyword evidence="3" id="KW-1003">Cell membrane</keyword>
<evidence type="ECO:0000256" key="3">
    <source>
        <dbReference type="ARBA" id="ARBA00022475"/>
    </source>
</evidence>
<evidence type="ECO:0000313" key="9">
    <source>
        <dbReference type="EMBL" id="STC89999.1"/>
    </source>
</evidence>
<feature type="transmembrane region" description="Helical" evidence="8">
    <location>
        <begin position="12"/>
        <end position="33"/>
    </location>
</feature>
<evidence type="ECO:0000313" key="10">
    <source>
        <dbReference type="Proteomes" id="UP000254647"/>
    </source>
</evidence>
<dbReference type="Proteomes" id="UP000254647">
    <property type="component" value="Unassembled WGS sequence"/>
</dbReference>
<dbReference type="GO" id="GO:0005886">
    <property type="term" value="C:plasma membrane"/>
    <property type="evidence" value="ECO:0007669"/>
    <property type="project" value="UniProtKB-SubCell"/>
</dbReference>
<sequence>MHSDRAPFFLKLAAWGGVVFLHFPILIIAAYAFNTEDAAFSFPPQGLTLRWFSVAAQRSDILDSVTLSLKVAALATLIALVLGTLAAAALWRRDFFGKKRHFVVTAAAHCAAGHCHWSGAINRL</sequence>
<keyword evidence="6 8" id="KW-1133">Transmembrane helix</keyword>
<dbReference type="PANTHER" id="PTHR43357:SF4">
    <property type="entry name" value="INNER MEMBRANE ABC TRANSPORTER PERMEASE PROTEIN YDCV"/>
    <property type="match status" value="1"/>
</dbReference>
<dbReference type="PANTHER" id="PTHR43357">
    <property type="entry name" value="INNER MEMBRANE ABC TRANSPORTER PERMEASE PROTEIN YDCV"/>
    <property type="match status" value="1"/>
</dbReference>
<keyword evidence="2" id="KW-0813">Transport</keyword>
<dbReference type="SUPFAM" id="SSF161098">
    <property type="entry name" value="MetI-like"/>
    <property type="match status" value="1"/>
</dbReference>
<keyword evidence="5 8" id="KW-0812">Transmembrane</keyword>
<evidence type="ECO:0000256" key="7">
    <source>
        <dbReference type="ARBA" id="ARBA00023136"/>
    </source>
</evidence>
<keyword evidence="4" id="KW-0997">Cell inner membrane</keyword>
<evidence type="ECO:0000256" key="1">
    <source>
        <dbReference type="ARBA" id="ARBA00004429"/>
    </source>
</evidence>
<organism evidence="9 10">
    <name type="scientific">Escherichia coli</name>
    <dbReference type="NCBI Taxonomy" id="562"/>
    <lineage>
        <taxon>Bacteria</taxon>
        <taxon>Pseudomonadati</taxon>
        <taxon>Pseudomonadota</taxon>
        <taxon>Gammaproteobacteria</taxon>
        <taxon>Enterobacterales</taxon>
        <taxon>Enterobacteriaceae</taxon>
        <taxon>Escherichia</taxon>
    </lineage>
</organism>
<dbReference type="InterPro" id="IPR035906">
    <property type="entry name" value="MetI-like_sf"/>
</dbReference>
<evidence type="ECO:0000256" key="6">
    <source>
        <dbReference type="ARBA" id="ARBA00022989"/>
    </source>
</evidence>
<dbReference type="Gene3D" id="1.10.3720.10">
    <property type="entry name" value="MetI-like"/>
    <property type="match status" value="1"/>
</dbReference>
<evidence type="ECO:0000256" key="2">
    <source>
        <dbReference type="ARBA" id="ARBA00022448"/>
    </source>
</evidence>
<accession>A0A376DIG8</accession>
<evidence type="ECO:0000256" key="4">
    <source>
        <dbReference type="ARBA" id="ARBA00022519"/>
    </source>
</evidence>